<feature type="compositionally biased region" description="Low complexity" evidence="7">
    <location>
        <begin position="1"/>
        <end position="14"/>
    </location>
</feature>
<dbReference type="PANTHER" id="PTHR31241:SF80">
    <property type="entry name" value="AP2_ERF DOMAIN-CONTAINING PROTEIN"/>
    <property type="match status" value="1"/>
</dbReference>
<dbReference type="GO" id="GO:0003700">
    <property type="term" value="F:DNA-binding transcription factor activity"/>
    <property type="evidence" value="ECO:0007669"/>
    <property type="project" value="InterPro"/>
</dbReference>
<dbReference type="PROSITE" id="PS51032">
    <property type="entry name" value="AP2_ERF"/>
    <property type="match status" value="1"/>
</dbReference>
<keyword evidence="3" id="KW-0238">DNA-binding</keyword>
<reference evidence="9" key="1">
    <citation type="journal article" date="2019" name="BMC Genomics">
        <title>A new reference genome for Sorghum bicolor reveals high levels of sequence similarity between sweet and grain genotypes: implications for the genetics of sugar metabolism.</title>
        <authorList>
            <person name="Cooper E.A."/>
            <person name="Brenton Z.W."/>
            <person name="Flinn B.S."/>
            <person name="Jenkins J."/>
            <person name="Shu S."/>
            <person name="Flowers D."/>
            <person name="Luo F."/>
            <person name="Wang Y."/>
            <person name="Xia P."/>
            <person name="Barry K."/>
            <person name="Daum C."/>
            <person name="Lipzen A."/>
            <person name="Yoshinaga Y."/>
            <person name="Schmutz J."/>
            <person name="Saski C."/>
            <person name="Vermerris W."/>
            <person name="Kresovich S."/>
        </authorList>
    </citation>
    <scope>NUCLEOTIDE SEQUENCE</scope>
</reference>
<feature type="compositionally biased region" description="Low complexity" evidence="7">
    <location>
        <begin position="27"/>
        <end position="36"/>
    </location>
</feature>
<evidence type="ECO:0000256" key="6">
    <source>
        <dbReference type="ARBA" id="ARBA00024343"/>
    </source>
</evidence>
<organism evidence="9 10">
    <name type="scientific">Sorghum bicolor</name>
    <name type="common">Sorghum</name>
    <name type="synonym">Sorghum vulgare</name>
    <dbReference type="NCBI Taxonomy" id="4558"/>
    <lineage>
        <taxon>Eukaryota</taxon>
        <taxon>Viridiplantae</taxon>
        <taxon>Streptophyta</taxon>
        <taxon>Embryophyta</taxon>
        <taxon>Tracheophyta</taxon>
        <taxon>Spermatophyta</taxon>
        <taxon>Magnoliopsida</taxon>
        <taxon>Liliopsida</taxon>
        <taxon>Poales</taxon>
        <taxon>Poaceae</taxon>
        <taxon>PACMAD clade</taxon>
        <taxon>Panicoideae</taxon>
        <taxon>Andropogonodae</taxon>
        <taxon>Andropogoneae</taxon>
        <taxon>Sorghinae</taxon>
        <taxon>Sorghum</taxon>
    </lineage>
</organism>
<protein>
    <recommendedName>
        <fullName evidence="8">AP2/ERF domain-containing protein</fullName>
    </recommendedName>
</protein>
<dbReference type="PANTHER" id="PTHR31241">
    <property type="entry name" value="DEHYDRATION-RESPONSIVE ELEMENT-BINDING PROTEIN 2C"/>
    <property type="match status" value="1"/>
</dbReference>
<dbReference type="InterPro" id="IPR036955">
    <property type="entry name" value="AP2/ERF_dom_sf"/>
</dbReference>
<evidence type="ECO:0000259" key="8">
    <source>
        <dbReference type="PROSITE" id="PS51032"/>
    </source>
</evidence>
<feature type="region of interest" description="Disordered" evidence="7">
    <location>
        <begin position="1"/>
        <end position="41"/>
    </location>
</feature>
<evidence type="ECO:0000256" key="7">
    <source>
        <dbReference type="SAM" id="MobiDB-lite"/>
    </source>
</evidence>
<evidence type="ECO:0000256" key="3">
    <source>
        <dbReference type="ARBA" id="ARBA00023125"/>
    </source>
</evidence>
<proteinExistence type="inferred from homology"/>
<dbReference type="GO" id="GO:0005634">
    <property type="term" value="C:nucleus"/>
    <property type="evidence" value="ECO:0007669"/>
    <property type="project" value="UniProtKB-SubCell"/>
</dbReference>
<dbReference type="SMART" id="SM00380">
    <property type="entry name" value="AP2"/>
    <property type="match status" value="1"/>
</dbReference>
<dbReference type="Gramene" id="EES14245">
    <property type="protein sequence ID" value="EES14245"/>
    <property type="gene ID" value="SORBI_3007G205100"/>
</dbReference>
<dbReference type="InterPro" id="IPR016177">
    <property type="entry name" value="DNA-bd_dom_sf"/>
</dbReference>
<dbReference type="OrthoDB" id="677684at2759"/>
<dbReference type="Proteomes" id="UP000807115">
    <property type="component" value="Chromosome 7"/>
</dbReference>
<dbReference type="KEGG" id="sbi:8081348"/>
<evidence type="ECO:0000256" key="5">
    <source>
        <dbReference type="ARBA" id="ARBA00023242"/>
    </source>
</evidence>
<accession>A0A921QPL9</accession>
<dbReference type="EMBL" id="CM027686">
    <property type="protein sequence ID" value="KAG0524512.1"/>
    <property type="molecule type" value="Genomic_DNA"/>
</dbReference>
<dbReference type="Gene3D" id="3.30.730.10">
    <property type="entry name" value="AP2/ERF domain"/>
    <property type="match status" value="1"/>
</dbReference>
<comment type="similarity">
    <text evidence="6">Belongs to the AP2/ERF transcription factor family. ERF subfamily.</text>
</comment>
<keyword evidence="5" id="KW-0539">Nucleus</keyword>
<dbReference type="SUPFAM" id="SSF54171">
    <property type="entry name" value="DNA-binding domain"/>
    <property type="match status" value="1"/>
</dbReference>
<reference evidence="9" key="2">
    <citation type="submission" date="2020-10" db="EMBL/GenBank/DDBJ databases">
        <authorList>
            <person name="Cooper E.A."/>
            <person name="Brenton Z.W."/>
            <person name="Flinn B.S."/>
            <person name="Jenkins J."/>
            <person name="Shu S."/>
            <person name="Flowers D."/>
            <person name="Luo F."/>
            <person name="Wang Y."/>
            <person name="Xia P."/>
            <person name="Barry K."/>
            <person name="Daum C."/>
            <person name="Lipzen A."/>
            <person name="Yoshinaga Y."/>
            <person name="Schmutz J."/>
            <person name="Saski C."/>
            <person name="Vermerris W."/>
            <person name="Kresovich S."/>
        </authorList>
    </citation>
    <scope>NUCLEOTIDE SEQUENCE</scope>
</reference>
<evidence type="ECO:0000256" key="2">
    <source>
        <dbReference type="ARBA" id="ARBA00023015"/>
    </source>
</evidence>
<dbReference type="GO" id="GO:0003677">
    <property type="term" value="F:DNA binding"/>
    <property type="evidence" value="ECO:0007669"/>
    <property type="project" value="UniProtKB-KW"/>
</dbReference>
<dbReference type="AlphaFoldDB" id="A0A921QPL9"/>
<feature type="domain" description="AP2/ERF" evidence="8">
    <location>
        <begin position="44"/>
        <end position="105"/>
    </location>
</feature>
<dbReference type="OMA" id="WVGRFQH"/>
<comment type="subcellular location">
    <subcellularLocation>
        <location evidence="1">Nucleus</location>
    </subcellularLocation>
</comment>
<dbReference type="CDD" id="cd00018">
    <property type="entry name" value="AP2"/>
    <property type="match status" value="1"/>
</dbReference>
<comment type="caution">
    <text evidence="9">The sequence shown here is derived from an EMBL/GenBank/DDBJ whole genome shotgun (WGS) entry which is preliminary data.</text>
</comment>
<keyword evidence="2" id="KW-0805">Transcription regulation</keyword>
<sequence>MTATAPTSSSAAASGGRSQSQKRRAGGRSTTAATGARRPHKDLGWTGVRERLWGGWAAEIRIPRTRSRLWVGRFQHALQAALAYDAAMFCFYGERLPSQRKFNFPGAPRPAIPEHIRVQLTVANIKEIAADYGRSCAGLFFVAPPPAQLCPTPPAPPAPLTTTPPLMVPAPAPALATYGAAAAAAAASAEATSTQTDVHAAGNAGNRVDGEFMASADDCLLSCNPDDFVGVLDIDEVDLFIGQN</sequence>
<keyword evidence="4" id="KW-0804">Transcription</keyword>
<evidence type="ECO:0000256" key="1">
    <source>
        <dbReference type="ARBA" id="ARBA00004123"/>
    </source>
</evidence>
<dbReference type="InterPro" id="IPR001471">
    <property type="entry name" value="AP2/ERF_dom"/>
</dbReference>
<name>A0A921QPL9_SORBI</name>
<evidence type="ECO:0000313" key="9">
    <source>
        <dbReference type="EMBL" id="KAG0524512.1"/>
    </source>
</evidence>
<dbReference type="FunFam" id="3.30.730.10:FF:000010">
    <property type="entry name" value="AP2-EREBP transcription factor"/>
    <property type="match status" value="1"/>
</dbReference>
<gene>
    <name evidence="9" type="ORF">BDA96_07G218100</name>
</gene>
<evidence type="ECO:0000256" key="4">
    <source>
        <dbReference type="ARBA" id="ARBA00023163"/>
    </source>
</evidence>
<evidence type="ECO:0000313" key="10">
    <source>
        <dbReference type="Proteomes" id="UP000807115"/>
    </source>
</evidence>